<gene>
    <name evidence="1" type="ORF">HPB47_015315</name>
</gene>
<evidence type="ECO:0000313" key="1">
    <source>
        <dbReference type="EMBL" id="KAG0443074.1"/>
    </source>
</evidence>
<accession>A0AC60QVT8</accession>
<reference evidence="1 2" key="1">
    <citation type="journal article" date="2020" name="Cell">
        <title>Large-Scale Comparative Analyses of Tick Genomes Elucidate Their Genetic Diversity and Vector Capacities.</title>
        <authorList>
            <consortium name="Tick Genome and Microbiome Consortium (TIGMIC)"/>
            <person name="Jia N."/>
            <person name="Wang J."/>
            <person name="Shi W."/>
            <person name="Du L."/>
            <person name="Sun Y."/>
            <person name="Zhan W."/>
            <person name="Jiang J.F."/>
            <person name="Wang Q."/>
            <person name="Zhang B."/>
            <person name="Ji P."/>
            <person name="Bell-Sakyi L."/>
            <person name="Cui X.M."/>
            <person name="Yuan T.T."/>
            <person name="Jiang B.G."/>
            <person name="Yang W.F."/>
            <person name="Lam T.T."/>
            <person name="Chang Q.C."/>
            <person name="Ding S.J."/>
            <person name="Wang X.J."/>
            <person name="Zhu J.G."/>
            <person name="Ruan X.D."/>
            <person name="Zhao L."/>
            <person name="Wei J.T."/>
            <person name="Ye R.Z."/>
            <person name="Que T.C."/>
            <person name="Du C.H."/>
            <person name="Zhou Y.H."/>
            <person name="Cheng J.X."/>
            <person name="Dai P.F."/>
            <person name="Guo W.B."/>
            <person name="Han X.H."/>
            <person name="Huang E.J."/>
            <person name="Li L.F."/>
            <person name="Wei W."/>
            <person name="Gao Y.C."/>
            <person name="Liu J.Z."/>
            <person name="Shao H.Z."/>
            <person name="Wang X."/>
            <person name="Wang C.C."/>
            <person name="Yang T.C."/>
            <person name="Huo Q.B."/>
            <person name="Li W."/>
            <person name="Chen H.Y."/>
            <person name="Chen S.E."/>
            <person name="Zhou L.G."/>
            <person name="Ni X.B."/>
            <person name="Tian J.H."/>
            <person name="Sheng Y."/>
            <person name="Liu T."/>
            <person name="Pan Y.S."/>
            <person name="Xia L.Y."/>
            <person name="Li J."/>
            <person name="Zhao F."/>
            <person name="Cao W.C."/>
        </authorList>
    </citation>
    <scope>NUCLEOTIDE SEQUENCE [LARGE SCALE GENOMIC DNA]</scope>
    <source>
        <strain evidence="1">Iper-2018</strain>
    </source>
</reference>
<protein>
    <submittedName>
        <fullName evidence="1">Uncharacterized protein</fullName>
    </submittedName>
</protein>
<keyword evidence="2" id="KW-1185">Reference proteome</keyword>
<dbReference type="Proteomes" id="UP000805193">
    <property type="component" value="Unassembled WGS sequence"/>
</dbReference>
<evidence type="ECO:0000313" key="2">
    <source>
        <dbReference type="Proteomes" id="UP000805193"/>
    </source>
</evidence>
<name>A0AC60QVT8_IXOPE</name>
<organism evidence="1 2">
    <name type="scientific">Ixodes persulcatus</name>
    <name type="common">Taiga tick</name>
    <dbReference type="NCBI Taxonomy" id="34615"/>
    <lineage>
        <taxon>Eukaryota</taxon>
        <taxon>Metazoa</taxon>
        <taxon>Ecdysozoa</taxon>
        <taxon>Arthropoda</taxon>
        <taxon>Chelicerata</taxon>
        <taxon>Arachnida</taxon>
        <taxon>Acari</taxon>
        <taxon>Parasitiformes</taxon>
        <taxon>Ixodida</taxon>
        <taxon>Ixodoidea</taxon>
        <taxon>Ixodidae</taxon>
        <taxon>Ixodinae</taxon>
        <taxon>Ixodes</taxon>
    </lineage>
</organism>
<comment type="caution">
    <text evidence="1">The sequence shown here is derived from an EMBL/GenBank/DDBJ whole genome shotgun (WGS) entry which is preliminary data.</text>
</comment>
<feature type="non-terminal residue" evidence="1">
    <location>
        <position position="71"/>
    </location>
</feature>
<sequence>IIFCQALEVFTINSPIVEGSAAGVMARNKVPPRPLSRAEWTWLTAAHNRIEKYSNDLPSCVSSSMHLYTDD</sequence>
<proteinExistence type="predicted"/>
<dbReference type="EMBL" id="JABSTQ010003872">
    <property type="protein sequence ID" value="KAG0443074.1"/>
    <property type="molecule type" value="Genomic_DNA"/>
</dbReference>
<feature type="non-terminal residue" evidence="1">
    <location>
        <position position="1"/>
    </location>
</feature>